<evidence type="ECO:0000313" key="6">
    <source>
        <dbReference type="EMBL" id="GFE78786.1"/>
    </source>
</evidence>
<comment type="similarity">
    <text evidence="1">Belongs to the sigma-70 factor family. ECF subfamily.</text>
</comment>
<proteinExistence type="inferred from homology"/>
<reference evidence="7" key="1">
    <citation type="submission" date="2020-01" db="EMBL/GenBank/DDBJ databases">
        <title>'Steroidobacter agaridevorans' sp. nov., agar-degrading bacteria isolated from rhizosphere soils.</title>
        <authorList>
            <person name="Ikenaga M."/>
            <person name="Kataoka M."/>
            <person name="Murouchi A."/>
            <person name="Katsuragi S."/>
            <person name="Sakai M."/>
        </authorList>
    </citation>
    <scope>NUCLEOTIDE SEQUENCE [LARGE SCALE GENOMIC DNA]</scope>
    <source>
        <strain evidence="7">YU21-B</strain>
    </source>
</reference>
<name>A0A829Y7L0_9GAMM</name>
<keyword evidence="7" id="KW-1185">Reference proteome</keyword>
<dbReference type="Gene3D" id="1.10.10.10">
    <property type="entry name" value="Winged helix-like DNA-binding domain superfamily/Winged helix DNA-binding domain"/>
    <property type="match status" value="1"/>
</dbReference>
<dbReference type="Proteomes" id="UP000445000">
    <property type="component" value="Unassembled WGS sequence"/>
</dbReference>
<evidence type="ECO:0000256" key="5">
    <source>
        <dbReference type="ARBA" id="ARBA00023163"/>
    </source>
</evidence>
<organism evidence="6 7">
    <name type="scientific">Steroidobacter agaridevorans</name>
    <dbReference type="NCBI Taxonomy" id="2695856"/>
    <lineage>
        <taxon>Bacteria</taxon>
        <taxon>Pseudomonadati</taxon>
        <taxon>Pseudomonadota</taxon>
        <taxon>Gammaproteobacteria</taxon>
        <taxon>Steroidobacterales</taxon>
        <taxon>Steroidobacteraceae</taxon>
        <taxon>Steroidobacter</taxon>
    </lineage>
</organism>
<dbReference type="GO" id="GO:0003677">
    <property type="term" value="F:DNA binding"/>
    <property type="evidence" value="ECO:0007669"/>
    <property type="project" value="UniProtKB-KW"/>
</dbReference>
<dbReference type="PANTHER" id="PTHR43133:SF8">
    <property type="entry name" value="RNA POLYMERASE SIGMA FACTOR HI_1459-RELATED"/>
    <property type="match status" value="1"/>
</dbReference>
<dbReference type="SUPFAM" id="SSF88659">
    <property type="entry name" value="Sigma3 and sigma4 domains of RNA polymerase sigma factors"/>
    <property type="match status" value="1"/>
</dbReference>
<accession>A0A829Y7L0</accession>
<dbReference type="InterPro" id="IPR013324">
    <property type="entry name" value="RNA_pol_sigma_r3/r4-like"/>
</dbReference>
<dbReference type="SUPFAM" id="SSF88946">
    <property type="entry name" value="Sigma2 domain of RNA polymerase sigma factors"/>
    <property type="match status" value="1"/>
</dbReference>
<keyword evidence="2" id="KW-0805">Transcription regulation</keyword>
<dbReference type="AlphaFoldDB" id="A0A829Y7L0"/>
<keyword evidence="4" id="KW-0238">DNA-binding</keyword>
<evidence type="ECO:0000256" key="4">
    <source>
        <dbReference type="ARBA" id="ARBA00023125"/>
    </source>
</evidence>
<dbReference type="Gene3D" id="1.10.1740.10">
    <property type="match status" value="1"/>
</dbReference>
<evidence type="ECO:0000256" key="2">
    <source>
        <dbReference type="ARBA" id="ARBA00023015"/>
    </source>
</evidence>
<evidence type="ECO:0000313" key="7">
    <source>
        <dbReference type="Proteomes" id="UP000445000"/>
    </source>
</evidence>
<keyword evidence="3" id="KW-0731">Sigma factor</keyword>
<evidence type="ECO:0000256" key="3">
    <source>
        <dbReference type="ARBA" id="ARBA00023082"/>
    </source>
</evidence>
<dbReference type="GO" id="GO:0006352">
    <property type="term" value="P:DNA-templated transcription initiation"/>
    <property type="evidence" value="ECO:0007669"/>
    <property type="project" value="InterPro"/>
</dbReference>
<dbReference type="PANTHER" id="PTHR43133">
    <property type="entry name" value="RNA POLYMERASE ECF-TYPE SIGMA FACTO"/>
    <property type="match status" value="1"/>
</dbReference>
<evidence type="ECO:0000256" key="1">
    <source>
        <dbReference type="ARBA" id="ARBA00010641"/>
    </source>
</evidence>
<protein>
    <submittedName>
        <fullName evidence="6">ECF RNA polymerase sigma factor SigM</fullName>
    </submittedName>
</protein>
<sequence length="209" mass="23962">MTPLSFIAILRRQVLLRTGTRFVVEDAISNEFIKRHYTGLYTLLHRRIRDGNIAQEILNEAVATAIAHSRAGRVSDQNRLAGYVYRVALNLYRNYRREYANRPGVHAGDENIDQLPAQRATEESAMDSSIMRHVVSTIASLPTARDREIVKRFYLDEEDKSEICRSMGLSPLHFDRVVFRARQRMRSLLEAKGLDKSDFFIALLSCGMC</sequence>
<dbReference type="GO" id="GO:0016987">
    <property type="term" value="F:sigma factor activity"/>
    <property type="evidence" value="ECO:0007669"/>
    <property type="project" value="UniProtKB-KW"/>
</dbReference>
<dbReference type="InterPro" id="IPR013325">
    <property type="entry name" value="RNA_pol_sigma_r2"/>
</dbReference>
<keyword evidence="5" id="KW-0804">Transcription</keyword>
<dbReference type="InterPro" id="IPR036388">
    <property type="entry name" value="WH-like_DNA-bd_sf"/>
</dbReference>
<dbReference type="InterPro" id="IPR039425">
    <property type="entry name" value="RNA_pol_sigma-70-like"/>
</dbReference>
<gene>
    <name evidence="6" type="primary">sigM</name>
    <name evidence="6" type="ORF">GCM10011487_07860</name>
</gene>
<dbReference type="NCBIfam" id="TIGR02937">
    <property type="entry name" value="sigma70-ECF"/>
    <property type="match status" value="1"/>
</dbReference>
<dbReference type="EMBL" id="BLJN01000001">
    <property type="protein sequence ID" value="GFE78786.1"/>
    <property type="molecule type" value="Genomic_DNA"/>
</dbReference>
<comment type="caution">
    <text evidence="6">The sequence shown here is derived from an EMBL/GenBank/DDBJ whole genome shotgun (WGS) entry which is preliminary data.</text>
</comment>
<dbReference type="InterPro" id="IPR014284">
    <property type="entry name" value="RNA_pol_sigma-70_dom"/>
</dbReference>